<evidence type="ECO:0000259" key="7">
    <source>
        <dbReference type="Pfam" id="PF20684"/>
    </source>
</evidence>
<dbReference type="RefSeq" id="XP_025426577.1">
    <property type="nucleotide sequence ID" value="XM_025576066.1"/>
</dbReference>
<comment type="similarity">
    <text evidence="5">Belongs to the SAT4 family.</text>
</comment>
<dbReference type="InterPro" id="IPR052337">
    <property type="entry name" value="SAT4-like"/>
</dbReference>
<organism evidence="8 9">
    <name type="scientific">Aspergillus saccharolyticus JOP 1030-1</name>
    <dbReference type="NCBI Taxonomy" id="1450539"/>
    <lineage>
        <taxon>Eukaryota</taxon>
        <taxon>Fungi</taxon>
        <taxon>Dikarya</taxon>
        <taxon>Ascomycota</taxon>
        <taxon>Pezizomycotina</taxon>
        <taxon>Eurotiomycetes</taxon>
        <taxon>Eurotiomycetidae</taxon>
        <taxon>Eurotiales</taxon>
        <taxon>Aspergillaceae</taxon>
        <taxon>Aspergillus</taxon>
        <taxon>Aspergillus subgen. Circumdati</taxon>
    </lineage>
</organism>
<reference evidence="8 9" key="1">
    <citation type="submission" date="2016-12" db="EMBL/GenBank/DDBJ databases">
        <title>The genomes of Aspergillus section Nigri reveals drivers in fungal speciation.</title>
        <authorList>
            <consortium name="DOE Joint Genome Institute"/>
            <person name="Vesth T.C."/>
            <person name="Nybo J."/>
            <person name="Theobald S."/>
            <person name="Brandl J."/>
            <person name="Frisvad J.C."/>
            <person name="Nielsen K.F."/>
            <person name="Lyhne E.K."/>
            <person name="Kogle M.E."/>
            <person name="Kuo A."/>
            <person name="Riley R."/>
            <person name="Clum A."/>
            <person name="Nolan M."/>
            <person name="Lipzen A."/>
            <person name="Salamov A."/>
            <person name="Henrissat B."/>
            <person name="Wiebenga A."/>
            <person name="De Vries R.P."/>
            <person name="Grigoriev I.V."/>
            <person name="Mortensen U.H."/>
            <person name="Andersen M.R."/>
            <person name="Baker S.E."/>
        </authorList>
    </citation>
    <scope>NUCLEOTIDE SEQUENCE [LARGE SCALE GENOMIC DNA]</scope>
    <source>
        <strain evidence="8 9">JOP 1030-1</strain>
    </source>
</reference>
<evidence type="ECO:0000313" key="9">
    <source>
        <dbReference type="Proteomes" id="UP000248349"/>
    </source>
</evidence>
<feature type="transmembrane region" description="Helical" evidence="6">
    <location>
        <begin position="128"/>
        <end position="150"/>
    </location>
</feature>
<feature type="transmembrane region" description="Helical" evidence="6">
    <location>
        <begin position="208"/>
        <end position="228"/>
    </location>
</feature>
<dbReference type="OrthoDB" id="3918601at2759"/>
<protein>
    <recommendedName>
        <fullName evidence="7">Rhodopsin domain-containing protein</fullName>
    </recommendedName>
</protein>
<evidence type="ECO:0000256" key="1">
    <source>
        <dbReference type="ARBA" id="ARBA00004141"/>
    </source>
</evidence>
<feature type="transmembrane region" description="Helical" evidence="6">
    <location>
        <begin position="44"/>
        <end position="67"/>
    </location>
</feature>
<feature type="transmembrane region" description="Helical" evidence="6">
    <location>
        <begin position="170"/>
        <end position="196"/>
    </location>
</feature>
<keyword evidence="9" id="KW-1185">Reference proteome</keyword>
<evidence type="ECO:0000256" key="5">
    <source>
        <dbReference type="ARBA" id="ARBA00038359"/>
    </source>
</evidence>
<dbReference type="Pfam" id="PF20684">
    <property type="entry name" value="Fung_rhodopsin"/>
    <property type="match status" value="1"/>
</dbReference>
<feature type="transmembrane region" description="Helical" evidence="6">
    <location>
        <begin position="240"/>
        <end position="266"/>
    </location>
</feature>
<keyword evidence="4 6" id="KW-0472">Membrane</keyword>
<feature type="domain" description="Rhodopsin" evidence="7">
    <location>
        <begin position="30"/>
        <end position="269"/>
    </location>
</feature>
<dbReference type="InterPro" id="IPR049326">
    <property type="entry name" value="Rhodopsin_dom_fungi"/>
</dbReference>
<keyword evidence="2 6" id="KW-0812">Transmembrane</keyword>
<evidence type="ECO:0000256" key="6">
    <source>
        <dbReference type="SAM" id="Phobius"/>
    </source>
</evidence>
<accession>A0A318Z026</accession>
<dbReference type="STRING" id="1450539.A0A318Z026"/>
<feature type="transmembrane region" description="Helical" evidence="6">
    <location>
        <begin position="12"/>
        <end position="32"/>
    </location>
</feature>
<gene>
    <name evidence="8" type="ORF">BP01DRAFT_361099</name>
</gene>
<dbReference type="PANTHER" id="PTHR33048">
    <property type="entry name" value="PTH11-LIKE INTEGRAL MEMBRANE PROTEIN (AFU_ORTHOLOGUE AFUA_5G11245)"/>
    <property type="match status" value="1"/>
</dbReference>
<dbReference type="PANTHER" id="PTHR33048:SF124">
    <property type="entry name" value="INTEGRAL MEMBRANE PROTEIN"/>
    <property type="match status" value="1"/>
</dbReference>
<dbReference type="EMBL" id="KZ821281">
    <property type="protein sequence ID" value="PYH40595.1"/>
    <property type="molecule type" value="Genomic_DNA"/>
</dbReference>
<dbReference type="Proteomes" id="UP000248349">
    <property type="component" value="Unassembled WGS sequence"/>
</dbReference>
<evidence type="ECO:0000313" key="8">
    <source>
        <dbReference type="EMBL" id="PYH40595.1"/>
    </source>
</evidence>
<sequence length="284" mass="31645">MSESSSSYLYIPIHTIFVVGLALSSACLAIRLHSRYRTTNRLDNGELCLLSSWTLCLTTQILILYALDYAGLGFHLNSLDASTINRYKKLLLIVSCLFVLGIYLARLSQLLLLHHLVRLLEVQWLRKAILVITVFTTLGSFILVCCFVFACRPISKSWNIVEQGDCISQVATYISVAVFNITTDMTLVVLFGVLLWNLPLSKPDQKKFSILSLLACITIIASAARLRLTVPLLSSEDLTYAMTPIALLVGTEMNLIIFVVCLPAVWKFLCTLTMNHESPSSFIS</sequence>
<name>A0A318Z026_9EURO</name>
<evidence type="ECO:0000256" key="2">
    <source>
        <dbReference type="ARBA" id="ARBA00022692"/>
    </source>
</evidence>
<evidence type="ECO:0000256" key="3">
    <source>
        <dbReference type="ARBA" id="ARBA00022989"/>
    </source>
</evidence>
<dbReference type="GeneID" id="37077294"/>
<dbReference type="GO" id="GO:0016020">
    <property type="term" value="C:membrane"/>
    <property type="evidence" value="ECO:0007669"/>
    <property type="project" value="UniProtKB-SubCell"/>
</dbReference>
<keyword evidence="3 6" id="KW-1133">Transmembrane helix</keyword>
<feature type="transmembrane region" description="Helical" evidence="6">
    <location>
        <begin position="87"/>
        <end position="107"/>
    </location>
</feature>
<proteinExistence type="inferred from homology"/>
<dbReference type="AlphaFoldDB" id="A0A318Z026"/>
<evidence type="ECO:0000256" key="4">
    <source>
        <dbReference type="ARBA" id="ARBA00023136"/>
    </source>
</evidence>
<comment type="subcellular location">
    <subcellularLocation>
        <location evidence="1">Membrane</location>
        <topology evidence="1">Multi-pass membrane protein</topology>
    </subcellularLocation>
</comment>